<protein>
    <submittedName>
        <fullName evidence="1">DUF541 domain-containing protein</fullName>
    </submittedName>
</protein>
<dbReference type="InterPro" id="IPR007497">
    <property type="entry name" value="SIMPL/DUF541"/>
</dbReference>
<dbReference type="AlphaFoldDB" id="A0A7C5ALD8"/>
<dbReference type="Gene3D" id="3.30.70.2970">
    <property type="entry name" value="Protein of unknown function (DUF541), domain 2"/>
    <property type="match status" value="1"/>
</dbReference>
<dbReference type="Pfam" id="PF04402">
    <property type="entry name" value="SIMPL"/>
    <property type="match status" value="1"/>
</dbReference>
<dbReference type="InterPro" id="IPR052022">
    <property type="entry name" value="26kDa_periplasmic_antigen"/>
</dbReference>
<dbReference type="PANTHER" id="PTHR34387">
    <property type="entry name" value="SLR1258 PROTEIN"/>
    <property type="match status" value="1"/>
</dbReference>
<dbReference type="GO" id="GO:0006974">
    <property type="term" value="P:DNA damage response"/>
    <property type="evidence" value="ECO:0007669"/>
    <property type="project" value="TreeGrafter"/>
</dbReference>
<organism evidence="1">
    <name type="scientific">Desulfobacca acetoxidans</name>
    <dbReference type="NCBI Taxonomy" id="60893"/>
    <lineage>
        <taxon>Bacteria</taxon>
        <taxon>Pseudomonadati</taxon>
        <taxon>Thermodesulfobacteriota</taxon>
        <taxon>Desulfobaccia</taxon>
        <taxon>Desulfobaccales</taxon>
        <taxon>Desulfobaccaceae</taxon>
        <taxon>Desulfobacca</taxon>
    </lineage>
</organism>
<dbReference type="PANTHER" id="PTHR34387:SF2">
    <property type="entry name" value="SLR1258 PROTEIN"/>
    <property type="match status" value="1"/>
</dbReference>
<comment type="caution">
    <text evidence="1">The sequence shown here is derived from an EMBL/GenBank/DDBJ whole genome shotgun (WGS) entry which is preliminary data.</text>
</comment>
<dbReference type="EMBL" id="DTKJ01000016">
    <property type="protein sequence ID" value="HGZ11053.1"/>
    <property type="molecule type" value="Genomic_DNA"/>
</dbReference>
<name>A0A7C5ALD8_9BACT</name>
<proteinExistence type="predicted"/>
<sequence>MAQHAEKTGRLEGSAQGKEELRQGPSLIPVLALLISVLLSSRLVGAAERSMPSCVEVEAEGQVVAKPDKAIFNFGVLTEGADPQEASQANAKEAERFLAALKGTLGPEDKVQTQEYRVFPIFRTKEQVKGKDKTRTDEVAGYRAYHRFRVELRDLGRLGQVADTAMRSGATQVQGPFFSHTQEEDLQRQAAVKALERARKLSEALAQTSGLKLARVLKISTSHSLPSANFTLAKAAPTGRGEVETPMEVGELTFRARLTVTYELTP</sequence>
<accession>A0A7C5ALD8</accession>
<evidence type="ECO:0000313" key="1">
    <source>
        <dbReference type="EMBL" id="HGZ11053.1"/>
    </source>
</evidence>
<reference evidence="1" key="1">
    <citation type="journal article" date="2020" name="mSystems">
        <title>Genome- and Community-Level Interaction Insights into Carbon Utilization and Element Cycling Functions of Hydrothermarchaeota in Hydrothermal Sediment.</title>
        <authorList>
            <person name="Zhou Z."/>
            <person name="Liu Y."/>
            <person name="Xu W."/>
            <person name="Pan J."/>
            <person name="Luo Z.H."/>
            <person name="Li M."/>
        </authorList>
    </citation>
    <scope>NUCLEOTIDE SEQUENCE [LARGE SCALE GENOMIC DNA]</scope>
    <source>
        <strain evidence="1">SpSt-853</strain>
    </source>
</reference>
<gene>
    <name evidence="1" type="ORF">ENW48_02390</name>
</gene>
<dbReference type="Gene3D" id="3.30.110.170">
    <property type="entry name" value="Protein of unknown function (DUF541), domain 1"/>
    <property type="match status" value="1"/>
</dbReference>